<feature type="compositionally biased region" description="Basic and acidic residues" evidence="1">
    <location>
        <begin position="162"/>
        <end position="173"/>
    </location>
</feature>
<dbReference type="PANTHER" id="PTHR47331">
    <property type="entry name" value="PHD-TYPE DOMAIN-CONTAINING PROTEIN"/>
    <property type="match status" value="1"/>
</dbReference>
<feature type="region of interest" description="Disordered" evidence="1">
    <location>
        <begin position="162"/>
        <end position="185"/>
    </location>
</feature>
<sequence>MGVHTDTWDMVTTYLVVSKLDSETIKLWEQQIITNCNTDIPTWPELRDFLEARFRALEMIDSTKGKTVQPKLVAKPKVFHSNVTSSDGKKPETKCALCGGEHYIYSCKKFGDKSPSERQDFVQTNKLCFNCLAPTHSVKKCRQSSCCKRCGRRHHTLLHFERGQQNEKPKEGETSTTGIAINKST</sequence>
<dbReference type="Proteomes" id="UP000301870">
    <property type="component" value="Unplaced"/>
</dbReference>
<evidence type="ECO:0000256" key="1">
    <source>
        <dbReference type="SAM" id="MobiDB-lite"/>
    </source>
</evidence>
<proteinExistence type="predicted"/>
<name>A0A9J7EW29_SPOLT</name>
<feature type="compositionally biased region" description="Polar residues" evidence="1">
    <location>
        <begin position="174"/>
        <end position="185"/>
    </location>
</feature>
<keyword evidence="2" id="KW-1185">Reference proteome</keyword>
<dbReference type="RefSeq" id="XP_022836967.1">
    <property type="nucleotide sequence ID" value="XM_022981199.1"/>
</dbReference>
<feature type="non-terminal residue" evidence="3">
    <location>
        <position position="185"/>
    </location>
</feature>
<dbReference type="GeneID" id="111364351"/>
<dbReference type="KEGG" id="sliu:111364351"/>
<gene>
    <name evidence="3" type="primary">LOC111364351</name>
</gene>
<dbReference type="AlphaFoldDB" id="A0A9J7EW29"/>
<reference evidence="3" key="1">
    <citation type="submission" date="2025-08" db="UniProtKB">
        <authorList>
            <consortium name="RefSeq"/>
        </authorList>
    </citation>
    <scope>IDENTIFICATION</scope>
    <source>
        <strain evidence="3">Ishihara</strain>
        <tissue evidence="3">Whole body</tissue>
    </source>
</reference>
<evidence type="ECO:0000313" key="2">
    <source>
        <dbReference type="Proteomes" id="UP000301870"/>
    </source>
</evidence>
<dbReference type="OrthoDB" id="5987340at2759"/>
<organism evidence="2 3">
    <name type="scientific">Spodoptera litura</name>
    <name type="common">Asian cotton leafworm</name>
    <dbReference type="NCBI Taxonomy" id="69820"/>
    <lineage>
        <taxon>Eukaryota</taxon>
        <taxon>Metazoa</taxon>
        <taxon>Ecdysozoa</taxon>
        <taxon>Arthropoda</taxon>
        <taxon>Hexapoda</taxon>
        <taxon>Insecta</taxon>
        <taxon>Pterygota</taxon>
        <taxon>Neoptera</taxon>
        <taxon>Endopterygota</taxon>
        <taxon>Lepidoptera</taxon>
        <taxon>Glossata</taxon>
        <taxon>Ditrysia</taxon>
        <taxon>Noctuoidea</taxon>
        <taxon>Noctuidae</taxon>
        <taxon>Amphipyrinae</taxon>
        <taxon>Spodoptera</taxon>
    </lineage>
</organism>
<dbReference type="PANTHER" id="PTHR47331:SF5">
    <property type="entry name" value="RIBONUCLEASE H"/>
    <property type="match status" value="1"/>
</dbReference>
<protein>
    <submittedName>
        <fullName evidence="3">Uncharacterized protein LOC111364351</fullName>
    </submittedName>
</protein>
<evidence type="ECO:0000313" key="3">
    <source>
        <dbReference type="RefSeq" id="XP_022836967.1"/>
    </source>
</evidence>
<accession>A0A9J7EW29</accession>